<dbReference type="CDD" id="cd08054">
    <property type="entry name" value="gp6"/>
    <property type="match status" value="1"/>
</dbReference>
<reference evidence="1 2" key="1">
    <citation type="submission" date="2019-10" db="EMBL/GenBank/DDBJ databases">
        <title>Epibacterium sp. nov., isolated from seawater.</title>
        <authorList>
            <person name="Zhang X."/>
            <person name="Li N."/>
        </authorList>
    </citation>
    <scope>NUCLEOTIDE SEQUENCE [LARGE SCALE GENOMIC DNA]</scope>
    <source>
        <strain evidence="1 2">SM1979</strain>
    </source>
</reference>
<dbReference type="NCBIfam" id="TIGR02215">
    <property type="entry name" value="phage_chp_gp8"/>
    <property type="match status" value="1"/>
</dbReference>
<comment type="caution">
    <text evidence="1">The sequence shown here is derived from an EMBL/GenBank/DDBJ whole genome shotgun (WGS) entry which is preliminary data.</text>
</comment>
<keyword evidence="2" id="KW-1185">Reference proteome</keyword>
<accession>A0A843YD12</accession>
<dbReference type="EMBL" id="WIBF01000001">
    <property type="protein sequence ID" value="MQQ06949.1"/>
    <property type="molecule type" value="Genomic_DNA"/>
</dbReference>
<dbReference type="NCBIfam" id="TIGR01560">
    <property type="entry name" value="put_DNA_pack"/>
    <property type="match status" value="1"/>
</dbReference>
<dbReference type="AlphaFoldDB" id="A0A843YD12"/>
<evidence type="ECO:0008006" key="3">
    <source>
        <dbReference type="Google" id="ProtNLM"/>
    </source>
</evidence>
<proteinExistence type="predicted"/>
<protein>
    <recommendedName>
        <fullName evidence="3">Phage gp6-like head-tail connector protein</fullName>
    </recommendedName>
</protein>
<name>A0A843YD12_9RHOB</name>
<evidence type="ECO:0000313" key="2">
    <source>
        <dbReference type="Proteomes" id="UP000444174"/>
    </source>
</evidence>
<organism evidence="1 2">
    <name type="scientific">Tritonibacter litoralis</name>
    <dbReference type="NCBI Taxonomy" id="2662264"/>
    <lineage>
        <taxon>Bacteria</taxon>
        <taxon>Pseudomonadati</taxon>
        <taxon>Pseudomonadota</taxon>
        <taxon>Alphaproteobacteria</taxon>
        <taxon>Rhodobacterales</taxon>
        <taxon>Paracoccaceae</taxon>
        <taxon>Tritonibacter</taxon>
    </lineage>
</organism>
<sequence length="199" mass="21898">MIVTERTQIPDAALPRDAFKAHLRLGRGFGTATLQDDLLSGFLRASLAAIETRTGKVLIARDFVMTLTRWRDASGERLPLAPVTEVTALVRVAPDGSEELQDQMQYHLDQDAQAPRLCPTSAGLPQIAKGGHMRVEFTAGLAPDFDSLPADLFQAVMMLAAHYYEHRDDTGLHRGCMPFGVTSLIERHRIHRLALGGRS</sequence>
<dbReference type="Proteomes" id="UP000444174">
    <property type="component" value="Unassembled WGS sequence"/>
</dbReference>
<dbReference type="InterPro" id="IPR006450">
    <property type="entry name" value="Phage_HK97_gp6-like"/>
</dbReference>
<gene>
    <name evidence="1" type="ORF">GFB49_00625</name>
</gene>
<evidence type="ECO:0000313" key="1">
    <source>
        <dbReference type="EMBL" id="MQQ06949.1"/>
    </source>
</evidence>
<dbReference type="Gene3D" id="1.10.3230.30">
    <property type="entry name" value="Phage gp6-like head-tail connector protein"/>
    <property type="match status" value="1"/>
</dbReference>
<dbReference type="RefSeq" id="WP_153213874.1">
    <property type="nucleotide sequence ID" value="NZ_WIBF01000001.1"/>
</dbReference>
<dbReference type="InterPro" id="IPR011738">
    <property type="entry name" value="Phage_CHP"/>
</dbReference>